<comment type="subunit">
    <text evidence="7">Monomer.</text>
</comment>
<evidence type="ECO:0000313" key="9">
    <source>
        <dbReference type="EMBL" id="MBB5316770.1"/>
    </source>
</evidence>
<gene>
    <name evidence="7" type="primary">aroK</name>
    <name evidence="9" type="ORF">HDF09_001439</name>
</gene>
<feature type="binding site" evidence="7">
    <location>
        <position position="84"/>
    </location>
    <ligand>
        <name>substrate</name>
    </ligand>
</feature>
<dbReference type="UniPathway" id="UPA00053">
    <property type="reaction ID" value="UER00088"/>
</dbReference>
<name>A0A7W8II70_9BACT</name>
<evidence type="ECO:0000256" key="6">
    <source>
        <dbReference type="ARBA" id="ARBA00023141"/>
    </source>
</evidence>
<keyword evidence="7" id="KW-0479">Metal-binding</keyword>
<dbReference type="CDD" id="cd00464">
    <property type="entry name" value="SK"/>
    <property type="match status" value="1"/>
</dbReference>
<feature type="binding site" evidence="7">
    <location>
        <begin position="38"/>
        <end position="43"/>
    </location>
    <ligand>
        <name>ATP</name>
        <dbReference type="ChEBI" id="CHEBI:30616"/>
    </ligand>
</feature>
<evidence type="ECO:0000256" key="8">
    <source>
        <dbReference type="SAM" id="MobiDB-lite"/>
    </source>
</evidence>
<evidence type="ECO:0000256" key="7">
    <source>
        <dbReference type="HAMAP-Rule" id="MF_00109"/>
    </source>
</evidence>
<dbReference type="Proteomes" id="UP000568106">
    <property type="component" value="Unassembled WGS sequence"/>
</dbReference>
<evidence type="ECO:0000256" key="5">
    <source>
        <dbReference type="ARBA" id="ARBA00022840"/>
    </source>
</evidence>
<dbReference type="PANTHER" id="PTHR21087">
    <property type="entry name" value="SHIKIMATE KINASE"/>
    <property type="match status" value="1"/>
</dbReference>
<feature type="binding site" evidence="7">
    <location>
        <position position="180"/>
    </location>
    <ligand>
        <name>ATP</name>
        <dbReference type="ChEBI" id="CHEBI:30616"/>
    </ligand>
</feature>
<dbReference type="HAMAP" id="MF_00109">
    <property type="entry name" value="Shikimate_kinase"/>
    <property type="match status" value="1"/>
</dbReference>
<feature type="binding site" evidence="7">
    <location>
        <position position="42"/>
    </location>
    <ligand>
        <name>Mg(2+)</name>
        <dbReference type="ChEBI" id="CHEBI:18420"/>
    </ligand>
</feature>
<accession>A0A7W8II70</accession>
<feature type="region of interest" description="Disordered" evidence="8">
    <location>
        <begin position="1"/>
        <end position="21"/>
    </location>
</feature>
<dbReference type="GO" id="GO:0005829">
    <property type="term" value="C:cytosol"/>
    <property type="evidence" value="ECO:0007669"/>
    <property type="project" value="TreeGrafter"/>
</dbReference>
<proteinExistence type="inferred from homology"/>
<protein>
    <recommendedName>
        <fullName evidence="7">Shikimate kinase</fullName>
        <shortName evidence="7">SK</shortName>
        <ecNumber evidence="7">2.7.1.71</ecNumber>
    </recommendedName>
</protein>
<dbReference type="EMBL" id="JACHDY010000002">
    <property type="protein sequence ID" value="MBB5316770.1"/>
    <property type="molecule type" value="Genomic_DNA"/>
</dbReference>
<keyword evidence="10" id="KW-1185">Reference proteome</keyword>
<dbReference type="SUPFAM" id="SSF52540">
    <property type="entry name" value="P-loop containing nucleoside triphosphate hydrolases"/>
    <property type="match status" value="1"/>
</dbReference>
<evidence type="ECO:0000256" key="4">
    <source>
        <dbReference type="ARBA" id="ARBA00022777"/>
    </source>
</evidence>
<keyword evidence="2 7" id="KW-0808">Transferase</keyword>
<feature type="compositionally biased region" description="Low complexity" evidence="8">
    <location>
        <begin position="1"/>
        <end position="20"/>
    </location>
</feature>
<dbReference type="GO" id="GO:0005524">
    <property type="term" value="F:ATP binding"/>
    <property type="evidence" value="ECO:0007669"/>
    <property type="project" value="UniProtKB-UniRule"/>
</dbReference>
<evidence type="ECO:0000256" key="3">
    <source>
        <dbReference type="ARBA" id="ARBA00022741"/>
    </source>
</evidence>
<dbReference type="GO" id="GO:0009073">
    <property type="term" value="P:aromatic amino acid family biosynthetic process"/>
    <property type="evidence" value="ECO:0007669"/>
    <property type="project" value="UniProtKB-KW"/>
</dbReference>
<comment type="catalytic activity">
    <reaction evidence="7">
        <text>shikimate + ATP = 3-phosphoshikimate + ADP + H(+)</text>
        <dbReference type="Rhea" id="RHEA:13121"/>
        <dbReference type="ChEBI" id="CHEBI:15378"/>
        <dbReference type="ChEBI" id="CHEBI:30616"/>
        <dbReference type="ChEBI" id="CHEBI:36208"/>
        <dbReference type="ChEBI" id="CHEBI:145989"/>
        <dbReference type="ChEBI" id="CHEBI:456216"/>
        <dbReference type="EC" id="2.7.1.71"/>
    </reaction>
</comment>
<comment type="cofactor">
    <cofactor evidence="7">
        <name>Mg(2+)</name>
        <dbReference type="ChEBI" id="CHEBI:18420"/>
    </cofactor>
    <text evidence="7">Binds 1 Mg(2+) ion per subunit.</text>
</comment>
<dbReference type="Pfam" id="PF01202">
    <property type="entry name" value="SKI"/>
    <property type="match status" value="1"/>
</dbReference>
<dbReference type="PRINTS" id="PR01100">
    <property type="entry name" value="SHIKIMTKNASE"/>
</dbReference>
<keyword evidence="3 7" id="KW-0547">Nucleotide-binding</keyword>
<evidence type="ECO:0000256" key="2">
    <source>
        <dbReference type="ARBA" id="ARBA00022679"/>
    </source>
</evidence>
<dbReference type="Gene3D" id="3.40.50.300">
    <property type="entry name" value="P-loop containing nucleotide triphosphate hydrolases"/>
    <property type="match status" value="1"/>
</dbReference>
<evidence type="ECO:0000256" key="1">
    <source>
        <dbReference type="ARBA" id="ARBA00022605"/>
    </source>
</evidence>
<comment type="pathway">
    <text evidence="7">Metabolic intermediate biosynthesis; chorismate biosynthesis; chorismate from D-erythrose 4-phosphate and phosphoenolpyruvate: step 5/7.</text>
</comment>
<dbReference type="InterPro" id="IPR027417">
    <property type="entry name" value="P-loop_NTPase"/>
</dbReference>
<keyword evidence="4 7" id="KW-0418">Kinase</keyword>
<dbReference type="GO" id="GO:0009423">
    <property type="term" value="P:chorismate biosynthetic process"/>
    <property type="evidence" value="ECO:0007669"/>
    <property type="project" value="UniProtKB-UniRule"/>
</dbReference>
<keyword evidence="5 7" id="KW-0067">ATP-binding</keyword>
<comment type="function">
    <text evidence="7">Catalyzes the specific phosphorylation of the 3-hydroxyl group of shikimic acid using ATP as a cosubstrate.</text>
</comment>
<evidence type="ECO:0000313" key="10">
    <source>
        <dbReference type="Proteomes" id="UP000568106"/>
    </source>
</evidence>
<keyword evidence="7" id="KW-0460">Magnesium</keyword>
<feature type="binding site" evidence="7">
    <location>
        <position position="60"/>
    </location>
    <ligand>
        <name>substrate</name>
    </ligand>
</feature>
<dbReference type="GO" id="GO:0008652">
    <property type="term" value="P:amino acid biosynthetic process"/>
    <property type="evidence" value="ECO:0007669"/>
    <property type="project" value="UniProtKB-KW"/>
</dbReference>
<keyword evidence="1 7" id="KW-0028">Amino-acid biosynthesis</keyword>
<organism evidence="9 10">
    <name type="scientific">Tunturiibacter empetritectus</name>
    <dbReference type="NCBI Taxonomy" id="3069691"/>
    <lineage>
        <taxon>Bacteria</taxon>
        <taxon>Pseudomonadati</taxon>
        <taxon>Acidobacteriota</taxon>
        <taxon>Terriglobia</taxon>
        <taxon>Terriglobales</taxon>
        <taxon>Acidobacteriaceae</taxon>
        <taxon>Tunturiibacter</taxon>
    </lineage>
</organism>
<dbReference type="PANTHER" id="PTHR21087:SF16">
    <property type="entry name" value="SHIKIMATE KINASE 1, CHLOROPLASTIC"/>
    <property type="match status" value="1"/>
</dbReference>
<comment type="similarity">
    <text evidence="7">Belongs to the shikimate kinase family.</text>
</comment>
<comment type="subcellular location">
    <subcellularLocation>
        <location evidence="7">Cytoplasm</location>
    </subcellularLocation>
</comment>
<dbReference type="GO" id="GO:0004765">
    <property type="term" value="F:shikimate kinase activity"/>
    <property type="evidence" value="ECO:0007669"/>
    <property type="project" value="UniProtKB-UniRule"/>
</dbReference>
<feature type="binding site" evidence="7">
    <location>
        <position position="147"/>
    </location>
    <ligand>
        <name>ATP</name>
        <dbReference type="ChEBI" id="CHEBI:30616"/>
    </ligand>
</feature>
<dbReference type="AlphaFoldDB" id="A0A7W8II70"/>
<dbReference type="EC" id="2.7.1.71" evidence="7"/>
<feature type="binding site" evidence="7">
    <location>
        <position position="163"/>
    </location>
    <ligand>
        <name>substrate</name>
    </ligand>
</feature>
<sequence>MTSTESQTESQTQIKTQTETMTQAPAHLKRLVLTGFMGAGKSTIGRLLAARIGWNFLDLDAHLEARTNATIPQLFEQQGEARFRRLESTALASALGYSNIVLALGGGTPEDLTNRLLLEQTPATFTIFLDAPFPTLFDRCMLQDIARPVLEDPAAAQLRFERRHPLYRRMAALTIPTADQTPAQTVEALLLALPPSKAPSSRL</sequence>
<keyword evidence="6 7" id="KW-0057">Aromatic amino acid biosynthesis</keyword>
<dbReference type="InterPro" id="IPR031322">
    <property type="entry name" value="Shikimate/glucono_kinase"/>
</dbReference>
<feature type="binding site" evidence="7">
    <location>
        <position position="106"/>
    </location>
    <ligand>
        <name>substrate</name>
    </ligand>
</feature>
<comment type="caution">
    <text evidence="9">The sequence shown here is derived from an EMBL/GenBank/DDBJ whole genome shotgun (WGS) entry which is preliminary data.</text>
</comment>
<dbReference type="InterPro" id="IPR000623">
    <property type="entry name" value="Shikimate_kinase/TSH1"/>
</dbReference>
<reference evidence="9" key="1">
    <citation type="submission" date="2020-08" db="EMBL/GenBank/DDBJ databases">
        <title>Genomic Encyclopedia of Type Strains, Phase IV (KMG-V): Genome sequencing to study the core and pangenomes of soil and plant-associated prokaryotes.</title>
        <authorList>
            <person name="Whitman W."/>
        </authorList>
    </citation>
    <scope>NUCLEOTIDE SEQUENCE [LARGE SCALE GENOMIC DNA]</scope>
    <source>
        <strain evidence="9">M8UP27</strain>
    </source>
</reference>
<keyword evidence="7" id="KW-0963">Cytoplasm</keyword>
<dbReference type="GO" id="GO:0000287">
    <property type="term" value="F:magnesium ion binding"/>
    <property type="evidence" value="ECO:0007669"/>
    <property type="project" value="UniProtKB-UniRule"/>
</dbReference>